<feature type="domain" description="AAA+ ATPase" evidence="1">
    <location>
        <begin position="42"/>
        <end position="183"/>
    </location>
</feature>
<proteinExistence type="predicted"/>
<dbReference type="InterPro" id="IPR027417">
    <property type="entry name" value="P-loop_NTPase"/>
</dbReference>
<dbReference type="InterPro" id="IPR003593">
    <property type="entry name" value="AAA+_ATPase"/>
</dbReference>
<dbReference type="GO" id="GO:0005524">
    <property type="term" value="F:ATP binding"/>
    <property type="evidence" value="ECO:0007669"/>
    <property type="project" value="InterPro"/>
</dbReference>
<dbReference type="PIRSF" id="PIRSF002849">
    <property type="entry name" value="AAA_ATPase_chaperone_MoxR_prd"/>
    <property type="match status" value="1"/>
</dbReference>
<sequence>MTEMRLDHISVHKILNHMVDQACDVIIGKRRQIKLALSCLLAGGHILLEDLPGAGKTTLSHLIAKLLGLEFTRIQFTSDLLPADILGVSIFNKNLSEFQYSPGPIFTQTLLADEINRATPKAQSALLEAMEEGQVTVDGVTRPLPKPFFVIATQNPNDQIGTFPLPESQLDRFTMCIELGYPNHEAEREILKGEDRRQMIHHLNASLSPEQILSIQQSVASIHASDALLDYTQDIIKFTRTRPEFGRGLSPRGSLALIRSAKAWAYLDGRTHLLPEDIQEVLAPVIFHRLREQTEDREISLDRATLIIKNVTIP</sequence>
<organism evidence="2">
    <name type="scientific">hydrothermal vent metagenome</name>
    <dbReference type="NCBI Taxonomy" id="652676"/>
    <lineage>
        <taxon>unclassified sequences</taxon>
        <taxon>metagenomes</taxon>
        <taxon>ecological metagenomes</taxon>
    </lineage>
</organism>
<dbReference type="InterPro" id="IPR041628">
    <property type="entry name" value="ChlI/MoxR_AAA_lid"/>
</dbReference>
<dbReference type="AlphaFoldDB" id="A0A3B0YFR7"/>
<dbReference type="EMBL" id="UOFL01000146">
    <property type="protein sequence ID" value="VAW78261.1"/>
    <property type="molecule type" value="Genomic_DNA"/>
</dbReference>
<dbReference type="InterPro" id="IPR011703">
    <property type="entry name" value="ATPase_AAA-3"/>
</dbReference>
<dbReference type="GO" id="GO:0016887">
    <property type="term" value="F:ATP hydrolysis activity"/>
    <property type="evidence" value="ECO:0007669"/>
    <property type="project" value="InterPro"/>
</dbReference>
<dbReference type="SUPFAM" id="SSF52540">
    <property type="entry name" value="P-loop containing nucleoside triphosphate hydrolases"/>
    <property type="match status" value="1"/>
</dbReference>
<dbReference type="Pfam" id="PF07726">
    <property type="entry name" value="AAA_3"/>
    <property type="match status" value="1"/>
</dbReference>
<dbReference type="PANTHER" id="PTHR42759">
    <property type="entry name" value="MOXR FAMILY PROTEIN"/>
    <property type="match status" value="1"/>
</dbReference>
<dbReference type="PANTHER" id="PTHR42759:SF5">
    <property type="entry name" value="METHANOL DEHYDROGENASE REGULATOR"/>
    <property type="match status" value="1"/>
</dbReference>
<gene>
    <name evidence="2" type="ORF">MNBD_GAMMA12-1180</name>
</gene>
<name>A0A3B0YFR7_9ZZZZ</name>
<accession>A0A3B0YFR7</accession>
<dbReference type="CDD" id="cd00009">
    <property type="entry name" value="AAA"/>
    <property type="match status" value="1"/>
</dbReference>
<protein>
    <submittedName>
        <fullName evidence="2">FIG022979: MoxR-like ATPases</fullName>
    </submittedName>
</protein>
<dbReference type="Gene3D" id="1.10.8.80">
    <property type="entry name" value="Magnesium chelatase subunit I, C-Terminal domain"/>
    <property type="match status" value="1"/>
</dbReference>
<dbReference type="InterPro" id="IPR050764">
    <property type="entry name" value="CbbQ/NirQ/NorQ/GpvN"/>
</dbReference>
<dbReference type="Gene3D" id="3.40.50.300">
    <property type="entry name" value="P-loop containing nucleotide triphosphate hydrolases"/>
    <property type="match status" value="1"/>
</dbReference>
<evidence type="ECO:0000259" key="1">
    <source>
        <dbReference type="SMART" id="SM00382"/>
    </source>
</evidence>
<evidence type="ECO:0000313" key="2">
    <source>
        <dbReference type="EMBL" id="VAW78261.1"/>
    </source>
</evidence>
<dbReference type="Pfam" id="PF17863">
    <property type="entry name" value="AAA_lid_2"/>
    <property type="match status" value="1"/>
</dbReference>
<dbReference type="SMART" id="SM00382">
    <property type="entry name" value="AAA"/>
    <property type="match status" value="1"/>
</dbReference>
<reference evidence="2" key="1">
    <citation type="submission" date="2018-06" db="EMBL/GenBank/DDBJ databases">
        <authorList>
            <person name="Zhirakovskaya E."/>
        </authorList>
    </citation>
    <scope>NUCLEOTIDE SEQUENCE</scope>
</reference>